<evidence type="ECO:0000256" key="2">
    <source>
        <dbReference type="ARBA" id="ARBA00022630"/>
    </source>
</evidence>
<dbReference type="InterPro" id="IPR029063">
    <property type="entry name" value="SAM-dependent_MTases_sf"/>
</dbReference>
<dbReference type="OrthoDB" id="363185at2759"/>
<organism evidence="7 8">
    <name type="scientific">Trichoderma cornu-damae</name>
    <dbReference type="NCBI Taxonomy" id="654480"/>
    <lineage>
        <taxon>Eukaryota</taxon>
        <taxon>Fungi</taxon>
        <taxon>Dikarya</taxon>
        <taxon>Ascomycota</taxon>
        <taxon>Pezizomycotina</taxon>
        <taxon>Sordariomycetes</taxon>
        <taxon>Hypocreomycetidae</taxon>
        <taxon>Hypocreales</taxon>
        <taxon>Hypocreaceae</taxon>
        <taxon>Trichoderma</taxon>
    </lineage>
</organism>
<dbReference type="Pfam" id="PF00156">
    <property type="entry name" value="Pribosyltran"/>
    <property type="match status" value="1"/>
</dbReference>
<dbReference type="PANTHER" id="PTHR42973">
    <property type="entry name" value="BINDING OXIDOREDUCTASE, PUTATIVE (AFU_ORTHOLOGUE AFUA_1G17690)-RELATED"/>
    <property type="match status" value="1"/>
</dbReference>
<protein>
    <recommendedName>
        <fullName evidence="6">FAD-binding PCMH-type domain-containing protein</fullName>
    </recommendedName>
</protein>
<dbReference type="InterPro" id="IPR016169">
    <property type="entry name" value="FAD-bd_PCMH_sub2"/>
</dbReference>
<dbReference type="Pfam" id="PF01565">
    <property type="entry name" value="FAD_binding_4"/>
    <property type="match status" value="1"/>
</dbReference>
<feature type="region of interest" description="Disordered" evidence="5">
    <location>
        <begin position="911"/>
        <end position="943"/>
    </location>
</feature>
<dbReference type="SUPFAM" id="SSF56176">
    <property type="entry name" value="FAD-binding/transporter-associated domain-like"/>
    <property type="match status" value="1"/>
</dbReference>
<comment type="caution">
    <text evidence="7">The sequence shown here is derived from an EMBL/GenBank/DDBJ whole genome shotgun (WGS) entry which is preliminary data.</text>
</comment>
<evidence type="ECO:0000256" key="4">
    <source>
        <dbReference type="ARBA" id="ARBA00023002"/>
    </source>
</evidence>
<comment type="similarity">
    <text evidence="1">Belongs to the oxygen-dependent FAD-linked oxidoreductase family.</text>
</comment>
<name>A0A9P8QIY4_9HYPO</name>
<proteinExistence type="inferred from homology"/>
<accession>A0A9P8QIY4</accession>
<dbReference type="Proteomes" id="UP000827724">
    <property type="component" value="Unassembled WGS sequence"/>
</dbReference>
<evidence type="ECO:0000313" key="7">
    <source>
        <dbReference type="EMBL" id="KAH6603207.1"/>
    </source>
</evidence>
<gene>
    <name evidence="7" type="ORF">Trco_007982</name>
</gene>
<dbReference type="GO" id="GO:0071949">
    <property type="term" value="F:FAD binding"/>
    <property type="evidence" value="ECO:0007669"/>
    <property type="project" value="InterPro"/>
</dbReference>
<dbReference type="InterPro" id="IPR005919">
    <property type="entry name" value="Pmev_kin_anim"/>
</dbReference>
<dbReference type="GO" id="GO:0005737">
    <property type="term" value="C:cytoplasm"/>
    <property type="evidence" value="ECO:0007669"/>
    <property type="project" value="InterPro"/>
</dbReference>
<feature type="domain" description="FAD-binding PCMH-type" evidence="6">
    <location>
        <begin position="308"/>
        <end position="500"/>
    </location>
</feature>
<keyword evidence="4" id="KW-0560">Oxidoreductase</keyword>
<dbReference type="InterPro" id="IPR027417">
    <property type="entry name" value="P-loop_NTPase"/>
</dbReference>
<dbReference type="Pfam" id="PF04275">
    <property type="entry name" value="P-mevalo_kinase"/>
    <property type="match status" value="1"/>
</dbReference>
<feature type="compositionally biased region" description="Basic and acidic residues" evidence="5">
    <location>
        <begin position="921"/>
        <end position="936"/>
    </location>
</feature>
<dbReference type="Gene3D" id="3.40.50.300">
    <property type="entry name" value="P-loop containing nucleotide triphosphate hydrolases"/>
    <property type="match status" value="1"/>
</dbReference>
<dbReference type="CDD" id="cd06223">
    <property type="entry name" value="PRTases_typeI"/>
    <property type="match status" value="1"/>
</dbReference>
<dbReference type="PANTHER" id="PTHR42973:SF25">
    <property type="entry name" value="PHOSPHOMEVALONATE KINASE"/>
    <property type="match status" value="1"/>
</dbReference>
<dbReference type="Gene3D" id="3.40.462.20">
    <property type="match status" value="1"/>
</dbReference>
<dbReference type="Gene3D" id="3.30.465.10">
    <property type="match status" value="1"/>
</dbReference>
<dbReference type="GO" id="GO:0004631">
    <property type="term" value="F:phosphomevalonate kinase activity"/>
    <property type="evidence" value="ECO:0007669"/>
    <property type="project" value="InterPro"/>
</dbReference>
<sequence>MATLDALKLALRQKAAAAASSAKQPLSDTQYGAGFDSLVRGPGWTVYRDFIVPQLGRLLAPLFDSRIRISVLEIGPGPKSVLGYLPGHLRRGVKRYAALEPNGLFAAQLEEWLCPGSEKESPLPCLENAAEIRRIPFALDGSAGSGAGTGSSDGDEKFDVVLFCHSLYGMKPKGKFIERALGMLVEQPRGGMVVVFHRDGALDLDGLVCRQTASLPTGVVGVPDDDEALDCFAPFIAGFTMQHADIRAEWRKVCRALGRRHEAHPDHLLFSSPEVMAAFTQHATMLPELAMQVPLAKGDRAIKNRHARLHRPASVVRPAEVRHVQQCVRWALKHGAGLTVVGGGHSGHCLWPNVVAVDMGAFDQVHILKAEGGRERLGFDSGSLVVAEAGCTAGDVIHKALAAGLTVPLGARPSVGAGLWLQGGIGHLARLHGLACDAIVGAVVVGVDSGQVFCVGRVPSQHQPAGSVRPEGEADMLWAMRGAGTNFGIVISVTLKAYEAPTYSIRNWVVPLSDNVEARRKLGDFDLFVARELPRSWSADAYLYWDSDQLHLGVTMIGYSTNSDSPTPTPTPTPTPMPMPTAIGAILGPEHSSKIVDSVGLFDVEMYMSGMHGGHGGGKTSSFKRCLFLKGIGAAGIAGVLVAAVETRPTALCYLHLLHGGGAVADVAAEATAFGCRDWDFACVITGVWPRDQDGTEAARAAVRWVYAVAEDLLPLSGGAYGADLGPDPRDAALAAAAFGPNRPRLARLKRRLDPRGLLAYACPLPEAPMEPKLIVLVTGESGAGKDHCAGVWASAIAADTQQSLTARAVSISDATKREYAAATGADLDALLRDRAYKEQHRPALTTFFQDQVRQRPRLPEEHFLSAVYGAAGVDVLLITGMRDEAPVAALSHLVPDSRLLEIRVEAGRETRRARLGGHGGDGDGNHHKDGKDGKDGNNNGSTGLAALDWRPSLVFGNDADGDDAAKRLAERYLLPFFHEDLRRLANMVRPIPDFPRPGIEFRHVLDISQQPGGLALCSSLLQTHFAGDWAKVDAVASCEAGGFIYASGLAARVDLPLALIREAGKLPPPTVSVAKSSSHISSAASNGSKEKRIEMGRYVVPRGASVVVVDDVLATGETLCAVLQLLGEAGIDAEDVSVMVVAEFPFHRGRELLRRRGFGRVGVQSLLVLAGA</sequence>
<dbReference type="InterPro" id="IPR000836">
    <property type="entry name" value="PRTase_dom"/>
</dbReference>
<evidence type="ECO:0000313" key="8">
    <source>
        <dbReference type="Proteomes" id="UP000827724"/>
    </source>
</evidence>
<keyword evidence="3" id="KW-0274">FAD</keyword>
<dbReference type="SUPFAM" id="SSF53271">
    <property type="entry name" value="PRTase-like"/>
    <property type="match status" value="1"/>
</dbReference>
<dbReference type="GO" id="GO:0016491">
    <property type="term" value="F:oxidoreductase activity"/>
    <property type="evidence" value="ECO:0007669"/>
    <property type="project" value="UniProtKB-KW"/>
</dbReference>
<dbReference type="InterPro" id="IPR016166">
    <property type="entry name" value="FAD-bd_PCMH"/>
</dbReference>
<evidence type="ECO:0000259" key="6">
    <source>
        <dbReference type="PROSITE" id="PS51387"/>
    </source>
</evidence>
<dbReference type="Gene3D" id="3.40.50.150">
    <property type="entry name" value="Vaccinia Virus protein VP39"/>
    <property type="match status" value="1"/>
</dbReference>
<dbReference type="InterPro" id="IPR036318">
    <property type="entry name" value="FAD-bd_PCMH-like_sf"/>
</dbReference>
<dbReference type="GO" id="GO:0006695">
    <property type="term" value="P:cholesterol biosynthetic process"/>
    <property type="evidence" value="ECO:0007669"/>
    <property type="project" value="InterPro"/>
</dbReference>
<dbReference type="PROSITE" id="PS51387">
    <property type="entry name" value="FAD_PCMH"/>
    <property type="match status" value="1"/>
</dbReference>
<reference evidence="7" key="1">
    <citation type="submission" date="2021-08" db="EMBL/GenBank/DDBJ databases">
        <title>Chromosome-Level Trichoderma cornu-damae using Hi-C Data.</title>
        <authorList>
            <person name="Kim C.S."/>
        </authorList>
    </citation>
    <scope>NUCLEOTIDE SEQUENCE</scope>
    <source>
        <strain evidence="7">KA19-0412C</strain>
    </source>
</reference>
<dbReference type="InterPro" id="IPR006094">
    <property type="entry name" value="Oxid_FAD_bind_N"/>
</dbReference>
<dbReference type="EMBL" id="JAIWOZ010000007">
    <property type="protein sequence ID" value="KAH6603207.1"/>
    <property type="molecule type" value="Genomic_DNA"/>
</dbReference>
<evidence type="ECO:0000256" key="5">
    <source>
        <dbReference type="SAM" id="MobiDB-lite"/>
    </source>
</evidence>
<dbReference type="InterPro" id="IPR029057">
    <property type="entry name" value="PRTase-like"/>
</dbReference>
<keyword evidence="2" id="KW-0285">Flavoprotein</keyword>
<evidence type="ECO:0000256" key="1">
    <source>
        <dbReference type="ARBA" id="ARBA00005466"/>
    </source>
</evidence>
<evidence type="ECO:0000256" key="3">
    <source>
        <dbReference type="ARBA" id="ARBA00022827"/>
    </source>
</evidence>
<dbReference type="Gene3D" id="3.40.50.2020">
    <property type="match status" value="1"/>
</dbReference>
<dbReference type="AlphaFoldDB" id="A0A9P8QIY4"/>
<dbReference type="InterPro" id="IPR050416">
    <property type="entry name" value="FAD-linked_Oxidoreductase"/>
</dbReference>
<keyword evidence="8" id="KW-1185">Reference proteome</keyword>